<feature type="transmembrane region" description="Helical" evidence="1">
    <location>
        <begin position="208"/>
        <end position="229"/>
    </location>
</feature>
<sequence>MDRSPDRQLEIERVEGRPGDIIDRGEKIETLGQMMLDSATTLETIKNNAVGDGSQQGKAIDKLKDSIGESFEKLREAGELYKPVGPVIKDYGTALAECKPVINDAVDDCESLWAVYEGLPGDKDGPTNPEDVFDIGAEMSKLGGEDKGPTDAQKSGAANNQAKLVAYENWCDAAKDFEDGYDSWETAFDDAVTNIGNELSGSIKDSRWASLVDFLEVAALIVGVAALIIGGPLMAALALAVGALLLITTIMAYKNGERSGRDIAFAALGAFPFCKVTAVTKVLNLGAGSTSRIVRTATGIKALDGAGAQAAKLVSGQQILNKAGLAAIFKNHGAAAGFRQLFTGSRNGFTSFYRGQKKLYEGLEFADARGLDAVRRLARIDQAVTLFSTTGRNLNYANLTAEQFGGSVPTIPKSLFVKFAS</sequence>
<dbReference type="KEGG" id="npi:G7071_15345"/>
<reference evidence="2 3" key="1">
    <citation type="submission" date="2020-03" db="EMBL/GenBank/DDBJ databases">
        <title>Nocardioides sp. nov., isolated from fish.</title>
        <authorList>
            <person name="Hyun D.-W."/>
            <person name="Bae J.-W."/>
        </authorList>
    </citation>
    <scope>NUCLEOTIDE SEQUENCE [LARGE SCALE GENOMIC DNA]</scope>
    <source>
        <strain evidence="2 3">HDW12A</strain>
    </source>
</reference>
<evidence type="ECO:0000313" key="3">
    <source>
        <dbReference type="Proteomes" id="UP000502035"/>
    </source>
</evidence>
<gene>
    <name evidence="2" type="ORF">G7071_15345</name>
</gene>
<accession>A0A6G7YIM1</accession>
<organism evidence="2 3">
    <name type="scientific">Nocardioides piscis</name>
    <dbReference type="NCBI Taxonomy" id="2714938"/>
    <lineage>
        <taxon>Bacteria</taxon>
        <taxon>Bacillati</taxon>
        <taxon>Actinomycetota</taxon>
        <taxon>Actinomycetes</taxon>
        <taxon>Propionibacteriales</taxon>
        <taxon>Nocardioidaceae</taxon>
        <taxon>Nocardioides</taxon>
    </lineage>
</organism>
<name>A0A6G7YIM1_9ACTN</name>
<keyword evidence="1" id="KW-0472">Membrane</keyword>
<dbReference type="RefSeq" id="WP_166320162.1">
    <property type="nucleotide sequence ID" value="NZ_CP049866.1"/>
</dbReference>
<keyword evidence="3" id="KW-1185">Reference proteome</keyword>
<evidence type="ECO:0000256" key="1">
    <source>
        <dbReference type="SAM" id="Phobius"/>
    </source>
</evidence>
<keyword evidence="1" id="KW-0812">Transmembrane</keyword>
<dbReference type="Proteomes" id="UP000502035">
    <property type="component" value="Chromosome"/>
</dbReference>
<protein>
    <submittedName>
        <fullName evidence="2">Uncharacterized protein</fullName>
    </submittedName>
</protein>
<proteinExistence type="predicted"/>
<keyword evidence="1" id="KW-1133">Transmembrane helix</keyword>
<evidence type="ECO:0000313" key="2">
    <source>
        <dbReference type="EMBL" id="QIK76590.1"/>
    </source>
</evidence>
<dbReference type="AlphaFoldDB" id="A0A6G7YIM1"/>
<dbReference type="EMBL" id="CP049866">
    <property type="protein sequence ID" value="QIK76590.1"/>
    <property type="molecule type" value="Genomic_DNA"/>
</dbReference>